<evidence type="ECO:0000256" key="5">
    <source>
        <dbReference type="ARBA" id="ARBA00023239"/>
    </source>
</evidence>
<dbReference type="PANTHER" id="PTHR30518:SF2">
    <property type="entry name" value="ENDOLYTIC MUREIN TRANSGLYCOSYLASE"/>
    <property type="match status" value="1"/>
</dbReference>
<dbReference type="InterPro" id="IPR003770">
    <property type="entry name" value="MLTG-like"/>
</dbReference>
<keyword evidence="1" id="KW-1003">Cell membrane</keyword>
<dbReference type="PANTHER" id="PTHR30518">
    <property type="entry name" value="ENDOLYTIC MUREIN TRANSGLYCOSYLASE"/>
    <property type="match status" value="1"/>
</dbReference>
<protein>
    <submittedName>
        <fullName evidence="7">Unannotated protein</fullName>
    </submittedName>
</protein>
<evidence type="ECO:0000313" key="7">
    <source>
        <dbReference type="EMBL" id="CAB4585174.1"/>
    </source>
</evidence>
<name>A0A6J6FE40_9ZZZZ</name>
<dbReference type="EMBL" id="CAEZUG010000005">
    <property type="protein sequence ID" value="CAB4585174.1"/>
    <property type="molecule type" value="Genomic_DNA"/>
</dbReference>
<reference evidence="7" key="1">
    <citation type="submission" date="2020-05" db="EMBL/GenBank/DDBJ databases">
        <authorList>
            <person name="Chiriac C."/>
            <person name="Salcher M."/>
            <person name="Ghai R."/>
            <person name="Kavagutti S V."/>
        </authorList>
    </citation>
    <scope>NUCLEOTIDE SEQUENCE</scope>
</reference>
<evidence type="ECO:0000313" key="9">
    <source>
        <dbReference type="EMBL" id="CAB4736877.1"/>
    </source>
</evidence>
<dbReference type="HAMAP" id="MF_02065">
    <property type="entry name" value="MltG"/>
    <property type="match status" value="1"/>
</dbReference>
<keyword evidence="6" id="KW-0961">Cell wall biogenesis/degradation</keyword>
<organism evidence="7">
    <name type="scientific">freshwater metagenome</name>
    <dbReference type="NCBI Taxonomy" id="449393"/>
    <lineage>
        <taxon>unclassified sequences</taxon>
        <taxon>metagenomes</taxon>
        <taxon>ecological metagenomes</taxon>
    </lineage>
</organism>
<dbReference type="GO" id="GO:0016829">
    <property type="term" value="F:lyase activity"/>
    <property type="evidence" value="ECO:0007669"/>
    <property type="project" value="UniProtKB-KW"/>
</dbReference>
<sequence length="338" mass="36769">MKFLRLAGALAFVLALTFSLHLVRSGVSAAPDFPTRNISAGEKEILIEIASGTSGSDVAQLLFEKKIIKSSSAYFRLAVVDKRSTKVSPGAHRLNLTISASQALSQLLDPARIPNLIKVFEGAWKSEIIESMRAYGFTSAEISEGFKNLVLPTGFTDAEGLLFPAQYSFASGTSASQVVQSMVNRFMGDKAGQEILAVTGKYSSLEILSVASIVQSEGDTADFGKVARVIFNRLKISMPLQMDSTVHYIKKVRGQIFLSTSSTLIKSPFNTYKHYGLPPSPIGNPGTEAMAAALNPELGDWLYFITVAPGDTRFTASHDEFITWKFLYEKNRKAGAFK</sequence>
<dbReference type="NCBIfam" id="TIGR00247">
    <property type="entry name" value="endolytic transglycosylase MltG"/>
    <property type="match status" value="1"/>
</dbReference>
<dbReference type="GO" id="GO:0071555">
    <property type="term" value="P:cell wall organization"/>
    <property type="evidence" value="ECO:0007669"/>
    <property type="project" value="UniProtKB-KW"/>
</dbReference>
<evidence type="ECO:0000256" key="2">
    <source>
        <dbReference type="ARBA" id="ARBA00022692"/>
    </source>
</evidence>
<keyword evidence="2" id="KW-0812">Transmembrane</keyword>
<dbReference type="EMBL" id="CAEZZB010000001">
    <property type="protein sequence ID" value="CAB4736877.1"/>
    <property type="molecule type" value="Genomic_DNA"/>
</dbReference>
<dbReference type="EMBL" id="CAEZWQ010000002">
    <property type="protein sequence ID" value="CAB4653284.1"/>
    <property type="molecule type" value="Genomic_DNA"/>
</dbReference>
<evidence type="ECO:0000313" key="8">
    <source>
        <dbReference type="EMBL" id="CAB4653284.1"/>
    </source>
</evidence>
<gene>
    <name evidence="7" type="ORF">UFOPK1795_00184</name>
    <name evidence="8" type="ORF">UFOPK2275_00067</name>
    <name evidence="9" type="ORF">UFOPK2816_00022</name>
</gene>
<keyword evidence="4" id="KW-0472">Membrane</keyword>
<evidence type="ECO:0000256" key="1">
    <source>
        <dbReference type="ARBA" id="ARBA00022475"/>
    </source>
</evidence>
<dbReference type="Gene3D" id="3.30.1490.480">
    <property type="entry name" value="Endolytic murein transglycosylase"/>
    <property type="match status" value="1"/>
</dbReference>
<dbReference type="Pfam" id="PF02618">
    <property type="entry name" value="YceG"/>
    <property type="match status" value="1"/>
</dbReference>
<evidence type="ECO:0000256" key="6">
    <source>
        <dbReference type="ARBA" id="ARBA00023316"/>
    </source>
</evidence>
<dbReference type="AlphaFoldDB" id="A0A6J6FE40"/>
<accession>A0A6J6FE40</accession>
<evidence type="ECO:0000256" key="4">
    <source>
        <dbReference type="ARBA" id="ARBA00023136"/>
    </source>
</evidence>
<evidence type="ECO:0000256" key="3">
    <source>
        <dbReference type="ARBA" id="ARBA00022989"/>
    </source>
</evidence>
<keyword evidence="3" id="KW-1133">Transmembrane helix</keyword>
<proteinExistence type="inferred from homology"/>
<keyword evidence="5" id="KW-0456">Lyase</keyword>